<proteinExistence type="predicted"/>
<dbReference type="Proteomes" id="UP000189911">
    <property type="component" value="Chromosome H"/>
</dbReference>
<reference evidence="2" key="1">
    <citation type="submission" date="2016-03" db="EMBL/GenBank/DDBJ databases">
        <authorList>
            <person name="Devillers Hugo."/>
        </authorList>
    </citation>
    <scope>NUCLEOTIDE SEQUENCE [LARGE SCALE GENOMIC DNA]</scope>
</reference>
<dbReference type="EMBL" id="LT598447">
    <property type="protein sequence ID" value="SCV05535.1"/>
    <property type="molecule type" value="Genomic_DNA"/>
</dbReference>
<accession>A0A1G4KMB8</accession>
<protein>
    <submittedName>
        <fullName evidence="1">LANO_0H09626g1_1</fullName>
    </submittedName>
</protein>
<evidence type="ECO:0000313" key="2">
    <source>
        <dbReference type="Proteomes" id="UP000189911"/>
    </source>
</evidence>
<sequence length="49" mass="5340">MPRVVVGLCLMYQPPQDIPQQIASSGKVSLSKEDTMKSIGEMFILSSAK</sequence>
<name>A0A1G4KMB8_9SACH</name>
<organism evidence="1 2">
    <name type="scientific">Lachancea nothofagi CBS 11611</name>
    <dbReference type="NCBI Taxonomy" id="1266666"/>
    <lineage>
        <taxon>Eukaryota</taxon>
        <taxon>Fungi</taxon>
        <taxon>Dikarya</taxon>
        <taxon>Ascomycota</taxon>
        <taxon>Saccharomycotina</taxon>
        <taxon>Saccharomycetes</taxon>
        <taxon>Saccharomycetales</taxon>
        <taxon>Saccharomycetaceae</taxon>
        <taxon>Lachancea</taxon>
    </lineage>
</organism>
<evidence type="ECO:0000313" key="1">
    <source>
        <dbReference type="EMBL" id="SCV05535.1"/>
    </source>
</evidence>
<dbReference type="AlphaFoldDB" id="A0A1G4KMB8"/>
<keyword evidence="2" id="KW-1185">Reference proteome</keyword>
<gene>
    <name evidence="1" type="ORF">LANO_0H09626G</name>
</gene>